<feature type="site" description="Important for substrate specificity" evidence="3">
    <location>
        <position position="221"/>
    </location>
</feature>
<dbReference type="CDD" id="cd09010">
    <property type="entry name" value="MTAP_SsMTAPII_like_MTIP"/>
    <property type="match status" value="1"/>
</dbReference>
<dbReference type="UniPathway" id="UPA00606"/>
<dbReference type="RefSeq" id="WP_166271162.1">
    <property type="nucleotide sequence ID" value="NZ_CP048029.1"/>
</dbReference>
<dbReference type="GO" id="GO:0005829">
    <property type="term" value="C:cytosol"/>
    <property type="evidence" value="ECO:0007669"/>
    <property type="project" value="TreeGrafter"/>
</dbReference>
<evidence type="ECO:0000256" key="3">
    <source>
        <dbReference type="HAMAP-Rule" id="MF_01963"/>
    </source>
</evidence>
<evidence type="ECO:0000256" key="1">
    <source>
        <dbReference type="ARBA" id="ARBA00022676"/>
    </source>
</evidence>
<dbReference type="PANTHER" id="PTHR42679:SF2">
    <property type="entry name" value="S-METHYL-5'-THIOADENOSINE PHOSPHORYLASE"/>
    <property type="match status" value="1"/>
</dbReference>
<dbReference type="Pfam" id="PF01048">
    <property type="entry name" value="PNP_UDP_1"/>
    <property type="match status" value="1"/>
</dbReference>
<comment type="miscellaneous">
    <text evidence="3">Although this enzyme belongs to the family of MTA phosphorylases based on sequence homology, it has been shown that conserved amino acid substitutions in the substrate binding pocket convert the substrate specificity of this enzyme from 6-aminopurines to 6-oxopurines.</text>
</comment>
<evidence type="ECO:0000313" key="5">
    <source>
        <dbReference type="EMBL" id="QIK38403.1"/>
    </source>
</evidence>
<feature type="site" description="Important for substrate specificity" evidence="3">
    <location>
        <position position="167"/>
    </location>
</feature>
<dbReference type="InterPro" id="IPR010044">
    <property type="entry name" value="MTAP"/>
</dbReference>
<comment type="pathway">
    <text evidence="3">Purine metabolism; purine nucleoside salvage.</text>
</comment>
<accession>A0A6G7VEA1</accession>
<keyword evidence="6" id="KW-1185">Reference proteome</keyword>
<dbReference type="AlphaFoldDB" id="A0A6G7VEA1"/>
<dbReference type="GO" id="GO:0019509">
    <property type="term" value="P:L-methionine salvage from methylthioadenosine"/>
    <property type="evidence" value="ECO:0007669"/>
    <property type="project" value="TreeGrafter"/>
</dbReference>
<dbReference type="KEGG" id="cjap:GWK36_10905"/>
<organism evidence="5 6">
    <name type="scientific">Caldichromatium japonicum</name>
    <dbReference type="NCBI Taxonomy" id="2699430"/>
    <lineage>
        <taxon>Bacteria</taxon>
        <taxon>Pseudomonadati</taxon>
        <taxon>Pseudomonadota</taxon>
        <taxon>Gammaproteobacteria</taxon>
        <taxon>Chromatiales</taxon>
        <taxon>Chromatiaceae</taxon>
        <taxon>Caldichromatium</taxon>
    </lineage>
</organism>
<feature type="binding site" evidence="3">
    <location>
        <position position="10"/>
    </location>
    <ligand>
        <name>phosphate</name>
        <dbReference type="ChEBI" id="CHEBI:43474"/>
    </ligand>
</feature>
<feature type="binding site" evidence="3">
    <location>
        <position position="185"/>
    </location>
    <ligand>
        <name>substrate</name>
    </ligand>
</feature>
<evidence type="ECO:0000256" key="2">
    <source>
        <dbReference type="ARBA" id="ARBA00022679"/>
    </source>
</evidence>
<dbReference type="PANTHER" id="PTHR42679">
    <property type="entry name" value="S-METHYL-5'-THIOADENOSINE PHOSPHORYLASE"/>
    <property type="match status" value="1"/>
</dbReference>
<comment type="function">
    <text evidence="3">Catalyzes the reversible phosphorylation of S-methyl-5'-thioinosine (MTI) to hypoxanthine and 5-methylthioribose-1-phosphate. Involved in the breakdown of S-methyl-5'-thioadenosine (MTA), a major by-product of polyamine biosynthesis. Catabolism of (MTA) occurs via deamination to MTI and phosphorolysis to hypoxanthine.</text>
</comment>
<feature type="binding site" evidence="3">
    <location>
        <begin position="209"/>
        <end position="211"/>
    </location>
    <ligand>
        <name>substrate</name>
    </ligand>
</feature>
<dbReference type="EMBL" id="CP048029">
    <property type="protein sequence ID" value="QIK38403.1"/>
    <property type="molecule type" value="Genomic_DNA"/>
</dbReference>
<evidence type="ECO:0000259" key="4">
    <source>
        <dbReference type="Pfam" id="PF01048"/>
    </source>
</evidence>
<feature type="domain" description="Nucleoside phosphorylase" evidence="4">
    <location>
        <begin position="4"/>
        <end position="243"/>
    </location>
</feature>
<keyword evidence="2 3" id="KW-0808">Transferase</keyword>
<feature type="binding site" evidence="3">
    <location>
        <begin position="52"/>
        <end position="53"/>
    </location>
    <ligand>
        <name>phosphate</name>
        <dbReference type="ChEBI" id="CHEBI:43474"/>
    </ligand>
</feature>
<comment type="similarity">
    <text evidence="3">Belongs to the PNP/MTAP phosphorylase family. MTAP subfamily.</text>
</comment>
<sequence>MGLLAIIGGSGFTSLPGLVPLETLAVETPYGATSASLIRGELGRGEILFLPRHGADHRLPPHGINYRANLWALRAAGAEWVIGLAAVGGITPLFAPQVLAVPDQIIDYTYGRAHTFYDGTSEGVEHVDFTEPYCESLRQALIQTAARLDEPLIPRGTYGATQGPRLESAAEILRCEQDGCDMVGMTGMPEAALARELGLCYACLAFVVNWAAGKSGSVITMKEIEENLGLCVERVLSILKAVAARV</sequence>
<protein>
    <recommendedName>
        <fullName evidence="3">Probable S-methyl-5'-thioinosine phosphorylase</fullName>
        <ecNumber evidence="3">2.4.2.44</ecNumber>
    </recommendedName>
    <alternativeName>
        <fullName evidence="3">5'-methylthioinosine phosphorylase</fullName>
        <shortName evidence="3">MTI phosphorylase</shortName>
        <shortName evidence="3">MTIP</shortName>
    </alternativeName>
</protein>
<comment type="caution">
    <text evidence="3">Lacks conserved residue(s) required for the propagation of feature annotation.</text>
</comment>
<proteinExistence type="inferred from homology"/>
<dbReference type="Gene3D" id="3.40.50.1580">
    <property type="entry name" value="Nucleoside phosphorylase domain"/>
    <property type="match status" value="1"/>
</dbReference>
<reference evidence="6" key="1">
    <citation type="submission" date="2020-01" db="EMBL/GenBank/DDBJ databases">
        <title>Caldichromatium gen. nov., sp. nov., a thermophilic purple sulfur bacterium member of the family Chromatiaceae isolated from Nakabusa hot spring, Japan.</title>
        <authorList>
            <person name="Saini M.K."/>
            <person name="Hanada S."/>
            <person name="Tank M."/>
        </authorList>
    </citation>
    <scope>NUCLEOTIDE SEQUENCE [LARGE SCALE GENOMIC DNA]</scope>
    <source>
        <strain evidence="6">No.7</strain>
    </source>
</reference>
<gene>
    <name evidence="5" type="ORF">GWK36_10905</name>
</gene>
<dbReference type="Proteomes" id="UP000502699">
    <property type="component" value="Chromosome"/>
</dbReference>
<comment type="subunit">
    <text evidence="3">Homotrimer.</text>
</comment>
<dbReference type="GO" id="GO:0017061">
    <property type="term" value="F:S-methyl-5-thioadenosine phosphorylase activity"/>
    <property type="evidence" value="ECO:0007669"/>
    <property type="project" value="InterPro"/>
</dbReference>
<evidence type="ECO:0000313" key="6">
    <source>
        <dbReference type="Proteomes" id="UP000502699"/>
    </source>
</evidence>
<comment type="catalytic activity">
    <reaction evidence="3">
        <text>S-methyl-5'-thioinosine + phosphate = 5-(methylsulfanyl)-alpha-D-ribose 1-phosphate + hypoxanthine</text>
        <dbReference type="Rhea" id="RHEA:30643"/>
        <dbReference type="ChEBI" id="CHEBI:17368"/>
        <dbReference type="ChEBI" id="CHEBI:43474"/>
        <dbReference type="ChEBI" id="CHEBI:48595"/>
        <dbReference type="ChEBI" id="CHEBI:58533"/>
        <dbReference type="EC" id="2.4.2.44"/>
    </reaction>
</comment>
<dbReference type="SUPFAM" id="SSF53167">
    <property type="entry name" value="Purine and uridine phosphorylases"/>
    <property type="match status" value="1"/>
</dbReference>
<feature type="binding site" evidence="3">
    <location>
        <position position="186"/>
    </location>
    <ligand>
        <name>phosphate</name>
        <dbReference type="ChEBI" id="CHEBI:43474"/>
    </ligand>
</feature>
<keyword evidence="3" id="KW-0660">Purine salvage</keyword>
<name>A0A6G7VEA1_9GAMM</name>
<dbReference type="GO" id="GO:0006166">
    <property type="term" value="P:purine ribonucleoside salvage"/>
    <property type="evidence" value="ECO:0007669"/>
    <property type="project" value="UniProtKB-UniRule"/>
</dbReference>
<dbReference type="NCBIfam" id="NF006599">
    <property type="entry name" value="PRK09136.1"/>
    <property type="match status" value="1"/>
</dbReference>
<dbReference type="InterPro" id="IPR000845">
    <property type="entry name" value="Nucleoside_phosphorylase_d"/>
</dbReference>
<dbReference type="EC" id="2.4.2.44" evidence="3"/>
<keyword evidence="1 3" id="KW-0328">Glycosyltransferase</keyword>
<dbReference type="InterPro" id="IPR035994">
    <property type="entry name" value="Nucleoside_phosphorylase_sf"/>
</dbReference>
<dbReference type="HAMAP" id="MF_01963">
    <property type="entry name" value="MTAP"/>
    <property type="match status" value="1"/>
</dbReference>